<protein>
    <submittedName>
        <fullName evidence="5">Putative aldo-keto reductase protein</fullName>
    </submittedName>
</protein>
<evidence type="ECO:0000313" key="5">
    <source>
        <dbReference type="EMBL" id="EMR71382.1"/>
    </source>
</evidence>
<evidence type="ECO:0000256" key="2">
    <source>
        <dbReference type="PIRSR" id="PIRSR000097-1"/>
    </source>
</evidence>
<feature type="site" description="Lowers pKa of active site Tyr" evidence="3">
    <location>
        <position position="79"/>
    </location>
</feature>
<dbReference type="InterPro" id="IPR020471">
    <property type="entry name" value="AKR"/>
</dbReference>
<keyword evidence="6" id="KW-1185">Reference proteome</keyword>
<name>M7T444_EUTLA</name>
<dbReference type="PIRSF" id="PIRSF000097">
    <property type="entry name" value="AKR"/>
    <property type="match status" value="1"/>
</dbReference>
<dbReference type="OrthoDB" id="416253at2759"/>
<dbReference type="AlphaFoldDB" id="M7T444"/>
<dbReference type="InterPro" id="IPR036812">
    <property type="entry name" value="NAD(P)_OxRdtase_dom_sf"/>
</dbReference>
<dbReference type="PROSITE" id="PS00062">
    <property type="entry name" value="ALDOKETO_REDUCTASE_2"/>
    <property type="match status" value="1"/>
</dbReference>
<accession>M7T444</accession>
<feature type="domain" description="NADP-dependent oxidoreductase" evidence="4">
    <location>
        <begin position="199"/>
        <end position="260"/>
    </location>
</feature>
<dbReference type="HOGENOM" id="CLU_023205_0_0_1"/>
<dbReference type="Gene3D" id="3.20.20.100">
    <property type="entry name" value="NADP-dependent oxidoreductase domain"/>
    <property type="match status" value="1"/>
</dbReference>
<dbReference type="GO" id="GO:0016491">
    <property type="term" value="F:oxidoreductase activity"/>
    <property type="evidence" value="ECO:0007669"/>
    <property type="project" value="UniProtKB-KW"/>
</dbReference>
<evidence type="ECO:0000259" key="4">
    <source>
        <dbReference type="Pfam" id="PF00248"/>
    </source>
</evidence>
<sequence length="318" mass="34958">MHSFPIGTNGRQLPAIGLGTFQPEAAPPDVVKQAVVDALNEGYRLIDTAFMYGNVVERAVGDAIREWGGPREDIWVTSKLGNSHHRPRDVGPAIDMSLRNLGLEYNPVAYKTLADDDLENRGSALHPDGRPVIDVDLTLGYASTWAAMEQAVAEGKVREIGVSNFSILKLRKLLEAAKIVPAVNQTEMHPRLTSTYHTNKIRTLGTKHNVSPAVILLAWALKRGTSVVPKSYSKSHIKENLAALDVSLSLSTQAMEQIADAAQRDGKEMVRFMDTRGYFGFDIFSEGVEERPCQEIEIEVEDGRGRGRGRGDEGVRVK</sequence>
<keyword evidence="1" id="KW-0560">Oxidoreductase</keyword>
<dbReference type="eggNOG" id="KOG1577">
    <property type="taxonomic scope" value="Eukaryota"/>
</dbReference>
<proteinExistence type="predicted"/>
<dbReference type="CDD" id="cd19071">
    <property type="entry name" value="AKR_AKR1-5-like"/>
    <property type="match status" value="1"/>
</dbReference>
<reference evidence="6" key="1">
    <citation type="journal article" date="2013" name="Genome Announc.">
        <title>Draft genome sequence of the grapevine dieback fungus Eutypa lata UCR-EL1.</title>
        <authorList>
            <person name="Blanco-Ulate B."/>
            <person name="Rolshausen P.E."/>
            <person name="Cantu D."/>
        </authorList>
    </citation>
    <scope>NUCLEOTIDE SEQUENCE [LARGE SCALE GENOMIC DNA]</scope>
    <source>
        <strain evidence="6">UCR-EL1</strain>
    </source>
</reference>
<organism evidence="5 6">
    <name type="scientific">Eutypa lata (strain UCR-EL1)</name>
    <name type="common">Grapevine dieback disease fungus</name>
    <name type="synonym">Eutypa armeniacae</name>
    <dbReference type="NCBI Taxonomy" id="1287681"/>
    <lineage>
        <taxon>Eukaryota</taxon>
        <taxon>Fungi</taxon>
        <taxon>Dikarya</taxon>
        <taxon>Ascomycota</taxon>
        <taxon>Pezizomycotina</taxon>
        <taxon>Sordariomycetes</taxon>
        <taxon>Xylariomycetidae</taxon>
        <taxon>Xylariales</taxon>
        <taxon>Diatrypaceae</taxon>
        <taxon>Eutypa</taxon>
    </lineage>
</organism>
<dbReference type="PANTHER" id="PTHR11732">
    <property type="entry name" value="ALDO/KETO REDUCTASE"/>
    <property type="match status" value="1"/>
</dbReference>
<dbReference type="Proteomes" id="UP000012174">
    <property type="component" value="Unassembled WGS sequence"/>
</dbReference>
<dbReference type="SUPFAM" id="SSF51430">
    <property type="entry name" value="NAD(P)-linked oxidoreductase"/>
    <property type="match status" value="1"/>
</dbReference>
<dbReference type="InterPro" id="IPR018170">
    <property type="entry name" value="Aldo/ket_reductase_CS"/>
</dbReference>
<dbReference type="OMA" id="RRYPETW"/>
<evidence type="ECO:0000256" key="3">
    <source>
        <dbReference type="PIRSR" id="PIRSR000097-3"/>
    </source>
</evidence>
<evidence type="ECO:0000256" key="1">
    <source>
        <dbReference type="ARBA" id="ARBA00023002"/>
    </source>
</evidence>
<gene>
    <name evidence="5" type="ORF">UCREL1_1579</name>
</gene>
<dbReference type="Pfam" id="PF00248">
    <property type="entry name" value="Aldo_ket_red"/>
    <property type="match status" value="2"/>
</dbReference>
<evidence type="ECO:0000313" key="6">
    <source>
        <dbReference type="Proteomes" id="UP000012174"/>
    </source>
</evidence>
<dbReference type="PRINTS" id="PR00069">
    <property type="entry name" value="ALDKETRDTASE"/>
</dbReference>
<feature type="active site" description="Proton donor" evidence="2">
    <location>
        <position position="52"/>
    </location>
</feature>
<feature type="domain" description="NADP-dependent oxidoreductase" evidence="4">
    <location>
        <begin position="16"/>
        <end position="190"/>
    </location>
</feature>
<dbReference type="KEGG" id="ela:UCREL1_1579"/>
<dbReference type="EMBL" id="KB705647">
    <property type="protein sequence ID" value="EMR71382.1"/>
    <property type="molecule type" value="Genomic_DNA"/>
</dbReference>
<dbReference type="InterPro" id="IPR023210">
    <property type="entry name" value="NADP_OxRdtase_dom"/>
</dbReference>